<evidence type="ECO:0000256" key="2">
    <source>
        <dbReference type="SAM" id="Phobius"/>
    </source>
</evidence>
<dbReference type="eggNOG" id="ENOG5034715">
    <property type="taxonomic scope" value="Bacteria"/>
</dbReference>
<evidence type="ECO:0000313" key="4">
    <source>
        <dbReference type="Proteomes" id="UP000000366"/>
    </source>
</evidence>
<dbReference type="HOGENOM" id="CLU_771194_0_0_4"/>
<dbReference type="Proteomes" id="UP000000366">
    <property type="component" value="Chromosome"/>
</dbReference>
<keyword evidence="2" id="KW-0472">Membrane</keyword>
<evidence type="ECO:0000313" key="3">
    <source>
        <dbReference type="EMBL" id="ABM95244.1"/>
    </source>
</evidence>
<dbReference type="AlphaFoldDB" id="A2SI55"/>
<proteinExistence type="predicted"/>
<sequence length="359" mass="37014">MIYLPRWLDDELHGRGWVLAAVMLSALLFSGWLVWARWSQPADAVQRVRVETAAPQPAPLALPVVADPVAVPASAAPAALPSCPHQHVDITGADGLLQRGCLSATRTRQSGSVRSYGTQAEGVSNWHMTIDAAGGQVISVRLRQGAIGTSPERLYVCDGVACQGASLATPDANGARALTLDDTRLQALPPGQRWRRPLPGARRSPDLAAAGSAAGQARPTVSVKAVLSAQPDRNDSALACAGRGVTIVNNQGAVIDFCALGGAGFEVADDGPTRFAFRDLEGRALAVAVGSDGTIDGVTLGTLSCRDTRCGGVSMSVRGDAGNPAAERSFAFSGTTLYEAGTGRPAATLNGGVTMPSQE</sequence>
<dbReference type="RefSeq" id="WP_011829881.1">
    <property type="nucleotide sequence ID" value="NC_008825.1"/>
</dbReference>
<organism evidence="3 4">
    <name type="scientific">Methylibium petroleiphilum (strain ATCC BAA-1232 / LMG 22953 / PM1)</name>
    <dbReference type="NCBI Taxonomy" id="420662"/>
    <lineage>
        <taxon>Bacteria</taxon>
        <taxon>Pseudomonadati</taxon>
        <taxon>Pseudomonadota</taxon>
        <taxon>Betaproteobacteria</taxon>
        <taxon>Burkholderiales</taxon>
        <taxon>Sphaerotilaceae</taxon>
        <taxon>Methylibium</taxon>
    </lineage>
</organism>
<evidence type="ECO:0000256" key="1">
    <source>
        <dbReference type="SAM" id="MobiDB-lite"/>
    </source>
</evidence>
<feature type="region of interest" description="Disordered" evidence="1">
    <location>
        <begin position="189"/>
        <end position="215"/>
    </location>
</feature>
<accession>A2SI55</accession>
<keyword evidence="4" id="KW-1185">Reference proteome</keyword>
<protein>
    <submittedName>
        <fullName evidence="3">Uncharacterized protein</fullName>
    </submittedName>
</protein>
<dbReference type="EMBL" id="CP000555">
    <property type="protein sequence ID" value="ABM95244.1"/>
    <property type="molecule type" value="Genomic_DNA"/>
</dbReference>
<keyword evidence="2" id="KW-1133">Transmembrane helix</keyword>
<gene>
    <name evidence="3" type="ordered locus">Mpe_A2288</name>
</gene>
<keyword evidence="2" id="KW-0812">Transmembrane</keyword>
<dbReference type="STRING" id="420662.Mpe_A2288"/>
<reference evidence="3 4" key="1">
    <citation type="journal article" date="2007" name="J. Bacteriol.">
        <title>Whole-genome analysis of the methyl tert-butyl ether-degrading beta-proteobacterium Methylibium petroleiphilum PM1.</title>
        <authorList>
            <person name="Kane S.R."/>
            <person name="Chakicherla A.Y."/>
            <person name="Chain P.S.G."/>
            <person name="Schmidt R."/>
            <person name="Shin M.W."/>
            <person name="Legler T.C."/>
            <person name="Scow K.M."/>
            <person name="Larimer F.W."/>
            <person name="Lucas S.M."/>
            <person name="Richardson P.M."/>
            <person name="Hristova K.R."/>
        </authorList>
    </citation>
    <scope>NUCLEOTIDE SEQUENCE [LARGE SCALE GENOMIC DNA]</scope>
    <source>
        <strain evidence="4">ATCC BAA-1232 / LMG 22953 / PM1</strain>
    </source>
</reference>
<feature type="transmembrane region" description="Helical" evidence="2">
    <location>
        <begin position="16"/>
        <end position="35"/>
    </location>
</feature>
<name>A2SI55_METPP</name>
<dbReference type="KEGG" id="mpt:Mpe_A2288"/>